<evidence type="ECO:0000259" key="7">
    <source>
        <dbReference type="PROSITE" id="PS50237"/>
    </source>
</evidence>
<evidence type="ECO:0000256" key="4">
    <source>
        <dbReference type="ARBA" id="ARBA00022786"/>
    </source>
</evidence>
<dbReference type="Pfam" id="PF00632">
    <property type="entry name" value="HECT"/>
    <property type="match status" value="1"/>
</dbReference>
<feature type="region of interest" description="Disordered" evidence="6">
    <location>
        <begin position="1539"/>
        <end position="1578"/>
    </location>
</feature>
<feature type="region of interest" description="Disordered" evidence="6">
    <location>
        <begin position="882"/>
        <end position="919"/>
    </location>
</feature>
<evidence type="ECO:0000256" key="6">
    <source>
        <dbReference type="SAM" id="MobiDB-lite"/>
    </source>
</evidence>
<evidence type="ECO:0000256" key="3">
    <source>
        <dbReference type="ARBA" id="ARBA00022679"/>
    </source>
</evidence>
<dbReference type="Gene3D" id="3.90.1750.10">
    <property type="entry name" value="Hect, E3 ligase catalytic domains"/>
    <property type="match status" value="1"/>
</dbReference>
<dbReference type="SMART" id="SM00119">
    <property type="entry name" value="HECTc"/>
    <property type="match status" value="1"/>
</dbReference>
<reference evidence="8 9" key="1">
    <citation type="journal article" date="2018" name="MBio">
        <title>Comparative Genomics Reveals the Core Gene Toolbox for the Fungus-Insect Symbiosis.</title>
        <authorList>
            <person name="Wang Y."/>
            <person name="Stata M."/>
            <person name="Wang W."/>
            <person name="Stajich J.E."/>
            <person name="White M.M."/>
            <person name="Moncalvo J.M."/>
        </authorList>
    </citation>
    <scope>NUCLEOTIDE SEQUENCE [LARGE SCALE GENOMIC DNA]</scope>
    <source>
        <strain evidence="8 9">AUS-126-30</strain>
    </source>
</reference>
<dbReference type="GO" id="GO:0006511">
    <property type="term" value="P:ubiquitin-dependent protein catabolic process"/>
    <property type="evidence" value="ECO:0007669"/>
    <property type="project" value="TreeGrafter"/>
</dbReference>
<feature type="compositionally biased region" description="Acidic residues" evidence="6">
    <location>
        <begin position="882"/>
        <end position="898"/>
    </location>
</feature>
<feature type="compositionally biased region" description="Polar residues" evidence="6">
    <location>
        <begin position="903"/>
        <end position="919"/>
    </location>
</feature>
<feature type="compositionally biased region" description="Polar residues" evidence="6">
    <location>
        <begin position="555"/>
        <end position="566"/>
    </location>
</feature>
<evidence type="ECO:0000256" key="5">
    <source>
        <dbReference type="PROSITE-ProRule" id="PRU00104"/>
    </source>
</evidence>
<dbReference type="InterPro" id="IPR044611">
    <property type="entry name" value="E3A/B/C-like"/>
</dbReference>
<dbReference type="EC" id="2.3.2.26" evidence="2"/>
<dbReference type="SUPFAM" id="SSF56204">
    <property type="entry name" value="Hect, E3 ligase catalytic domain"/>
    <property type="match status" value="1"/>
</dbReference>
<feature type="domain" description="HECT" evidence="7">
    <location>
        <begin position="1133"/>
        <end position="1609"/>
    </location>
</feature>
<dbReference type="Proteomes" id="UP000245591">
    <property type="component" value="Unassembled WGS sequence"/>
</dbReference>
<feature type="active site" description="Glycyl thioester intermediate" evidence="5">
    <location>
        <position position="1592"/>
    </location>
</feature>
<feature type="compositionally biased region" description="Polar residues" evidence="6">
    <location>
        <begin position="1539"/>
        <end position="1553"/>
    </location>
</feature>
<comment type="caution">
    <text evidence="8">The sequence shown here is derived from an EMBL/GenBank/DDBJ whole genome shotgun (WGS) entry which is preliminary data.</text>
</comment>
<evidence type="ECO:0000256" key="2">
    <source>
        <dbReference type="ARBA" id="ARBA00012485"/>
    </source>
</evidence>
<evidence type="ECO:0000256" key="1">
    <source>
        <dbReference type="ARBA" id="ARBA00000885"/>
    </source>
</evidence>
<dbReference type="PANTHER" id="PTHR45700">
    <property type="entry name" value="UBIQUITIN-PROTEIN LIGASE E3C"/>
    <property type="match status" value="1"/>
</dbReference>
<keyword evidence="9" id="KW-1185">Reference proteome</keyword>
<proteinExistence type="predicted"/>
<dbReference type="GO" id="GO:0000209">
    <property type="term" value="P:protein polyubiquitination"/>
    <property type="evidence" value="ECO:0007669"/>
    <property type="project" value="InterPro"/>
</dbReference>
<dbReference type="InterPro" id="IPR000569">
    <property type="entry name" value="HECT_dom"/>
</dbReference>
<protein>
    <recommendedName>
        <fullName evidence="2">HECT-type E3 ubiquitin transferase</fullName>
        <ecNumber evidence="2">2.3.2.26</ecNumber>
    </recommendedName>
</protein>
<organism evidence="8 9">
    <name type="scientific">Smittium angustum</name>
    <dbReference type="NCBI Taxonomy" id="133377"/>
    <lineage>
        <taxon>Eukaryota</taxon>
        <taxon>Fungi</taxon>
        <taxon>Fungi incertae sedis</taxon>
        <taxon>Zoopagomycota</taxon>
        <taxon>Kickxellomycotina</taxon>
        <taxon>Harpellomycetes</taxon>
        <taxon>Harpellales</taxon>
        <taxon>Legeriomycetaceae</taxon>
        <taxon>Smittium</taxon>
    </lineage>
</organism>
<comment type="catalytic activity">
    <reaction evidence="1">
        <text>S-ubiquitinyl-[E2 ubiquitin-conjugating enzyme]-L-cysteine + [acceptor protein]-L-lysine = [E2 ubiquitin-conjugating enzyme]-L-cysteine + N(6)-ubiquitinyl-[acceptor protein]-L-lysine.</text>
        <dbReference type="EC" id="2.3.2.26"/>
    </reaction>
</comment>
<evidence type="ECO:0000313" key="9">
    <source>
        <dbReference type="Proteomes" id="UP000245591"/>
    </source>
</evidence>
<feature type="compositionally biased region" description="Basic and acidic residues" evidence="6">
    <location>
        <begin position="1555"/>
        <end position="1578"/>
    </location>
</feature>
<dbReference type="Gene3D" id="3.30.2410.10">
    <property type="entry name" value="Hect, E3 ligase catalytic domain"/>
    <property type="match status" value="1"/>
</dbReference>
<dbReference type="PROSITE" id="PS50237">
    <property type="entry name" value="HECT"/>
    <property type="match status" value="1"/>
</dbReference>
<keyword evidence="3" id="KW-0808">Transferase</keyword>
<feature type="region of interest" description="Disordered" evidence="6">
    <location>
        <begin position="547"/>
        <end position="566"/>
    </location>
</feature>
<accession>A0A2U1JCI6</accession>
<dbReference type="GO" id="GO:0061630">
    <property type="term" value="F:ubiquitin protein ligase activity"/>
    <property type="evidence" value="ECO:0007669"/>
    <property type="project" value="UniProtKB-EC"/>
</dbReference>
<evidence type="ECO:0000313" key="8">
    <source>
        <dbReference type="EMBL" id="PWA02810.1"/>
    </source>
</evidence>
<feature type="region of interest" description="Disordered" evidence="6">
    <location>
        <begin position="1277"/>
        <end position="1303"/>
    </location>
</feature>
<dbReference type="PANTHER" id="PTHR45700:SF2">
    <property type="entry name" value="UBIQUITIN-PROTEIN LIGASE E3C"/>
    <property type="match status" value="1"/>
</dbReference>
<sequence length="1609" mass="182783">MFSFSGSTKKTRNINLGGKKSDFTTKVQKFIKDSFYKKKFVKNQIDNCDKLWLDHAESKLPIPKINSSTNDALKHSDLSLNELVEQNQNLIDSTNAFALVMTKCPNDKIRIFRTFEFIKHLVNEIVCSEKQRKQTTLINPTNLNSQSYQYQNNSRVQWMIHSIVFYIKKLLSVLVSKIELFPDFLNREKDKNSSYIHTNPGNSLNRTQNTKNPTLSNINNTFSHFSINEYCSDIIDNLTQTLSLLHDIFKSDGLNNQIQHRFIESLVSYDGAYYIFLKQTIEFLYIQSSKAVENTIPFDNFSHYQSMAAELLVLPLDLAKLPSSVDTTNKKTSYHIKLQNIDLDKSLYSNVVYFFTRYIIEQVPNLASKSGLPNNGGIKALASNRIPWKKVLVDIYNNVLYNKSYDSATQAPKKTLKNQKETKIYAFSNNQTLKAISILTNISAFIIPRVISENSKKLVSSSYGTPNNSLINSKASLKQSLIEKEGTKNVGKDQNIQNNTNGILNESASWLELFFRASLSFISCLPPVLNNSNSIYSQKYTRNVDKPDYSEKNIRNNSSISKTRKSLPNSSELDRFKDLLTKKCLTQANTWLKNLYSEQIINIVMNNGAIDAFDTDKHSSSSISSYALDYLSLVLRMHGTDARHKVIQLILKRDESEIDTLWSLLITKHSILQKLGRDSSPWDLISSNEVWNIENPSNDTESYSMNISTSNDSLYWTRFWMGVSLVFGVVDSQLQTQSNGKFMKKLKSGSNFNSEKKGQSKDIVSMWSEDKLGLLLLGKVARNKISQSISWWEFIQDLSISVAKRLFLKDQKLNWTGIENYWQLSCNQLMLGGFSDLVVSDEKFQNVLSKMDQQFDSEFNNSVLSKNFGFIKSTMMAVSSDESSESYSENDSEDEEQISESSTQFNRTRMSGFQNTNSTSDRLETRKTFKSLKASTKNEQLNSLVSTLTKMAFVFPFKERVNIFNALVRSDLKRLRNQIDSRGNIALEAMRFEFGGFRNLDISAFVTIRRNHIFKDGFNALYPLLKGTKLLVANSDRNRGQSTSRRTGLGNQLRMLPLAHRGFSFRNNGYMELDESDSSDYSDEEFDGYTGYRRPETSRYAYTGGSMSNNTQQNQELYAQPNTSYSPVSEYLSPSDAFKMGFRVSFIDAYGMQESGIDGGGVFREFVENIENNGFNPADENIQLFEASNSNPPLLYPKPILSLLSERKFASDSKSDLNLKYLEFIGAMTAKSLYDGRFISVPFEFSSAFLNRWLGLTYGIDDIDQLDSQIYSGLESVDSFEPENSKDSQEESSLSNDSMDVEDDPSNDILYSTFGLDFSTSIVDDKNALTTIQLTNKSSLNKISSGNSKEISYGEPDEYVIVPSNINTLTGVSDSDQAELVTLKNKEQYLRLITKFYVNNKTLSVPQLAFLKGLFSITPSSWYRMLFCSPAELNHFLCNGSLYNSVLDVEDWKRNTSYNGEFYEQGANHPTIKLFWDIVENSLVENEKRSLLRFITGSEVLPQSGFAGLEPKFCIQGIQNPLLSLSDLAENEDQNPSFLNTMNVTSFGANNQTSRKKENKDKAKEKKTDSVQELSQEEKELKYGRFPTASTCASLLKLPVYLSRVALKQ</sequence>
<gene>
    <name evidence="8" type="ORF">BB558_001027</name>
</gene>
<name>A0A2U1JCI6_SMIAN</name>
<dbReference type="Gene3D" id="3.30.2160.10">
    <property type="entry name" value="Hect, E3 ligase catalytic domain"/>
    <property type="match status" value="1"/>
</dbReference>
<dbReference type="EMBL" id="MBFU01000053">
    <property type="protein sequence ID" value="PWA02810.1"/>
    <property type="molecule type" value="Genomic_DNA"/>
</dbReference>
<dbReference type="InterPro" id="IPR035983">
    <property type="entry name" value="Hect_E3_ubiquitin_ligase"/>
</dbReference>
<keyword evidence="4 5" id="KW-0833">Ubl conjugation pathway</keyword>